<evidence type="ECO:0000313" key="1">
    <source>
        <dbReference type="EMBL" id="GGO67646.1"/>
    </source>
</evidence>
<protein>
    <submittedName>
        <fullName evidence="1">Uncharacterized protein</fullName>
    </submittedName>
</protein>
<reference evidence="1" key="2">
    <citation type="submission" date="2020-09" db="EMBL/GenBank/DDBJ databases">
        <authorList>
            <person name="Sun Q."/>
            <person name="Zhou Y."/>
        </authorList>
    </citation>
    <scope>NUCLEOTIDE SEQUENCE</scope>
    <source>
        <strain evidence="1">CGMCC 1.7086</strain>
    </source>
</reference>
<dbReference type="AlphaFoldDB" id="A0A918DI05"/>
<evidence type="ECO:0000313" key="2">
    <source>
        <dbReference type="Proteomes" id="UP000606935"/>
    </source>
</evidence>
<accession>A0A918DI05</accession>
<sequence>MTKEQMIIALQDTEQKFKRNHEVIEQVWEAGSPFLSIARQQAARVMEEEIAAILRSE</sequence>
<comment type="caution">
    <text evidence="1">The sequence shown here is derived from an EMBL/GenBank/DDBJ whole genome shotgun (WGS) entry which is preliminary data.</text>
</comment>
<reference evidence="1" key="1">
    <citation type="journal article" date="2014" name="Int. J. Syst. Evol. Microbiol.">
        <title>Complete genome sequence of Corynebacterium casei LMG S-19264T (=DSM 44701T), isolated from a smear-ripened cheese.</title>
        <authorList>
            <consortium name="US DOE Joint Genome Institute (JGI-PGF)"/>
            <person name="Walter F."/>
            <person name="Albersmeier A."/>
            <person name="Kalinowski J."/>
            <person name="Ruckert C."/>
        </authorList>
    </citation>
    <scope>NUCLEOTIDE SEQUENCE</scope>
    <source>
        <strain evidence="1">CGMCC 1.7086</strain>
    </source>
</reference>
<name>A0A918DI05_9ALTE</name>
<proteinExistence type="predicted"/>
<dbReference type="Proteomes" id="UP000606935">
    <property type="component" value="Unassembled WGS sequence"/>
</dbReference>
<dbReference type="RefSeq" id="WP_188692483.1">
    <property type="nucleotide sequence ID" value="NZ_BMLS01000002.1"/>
</dbReference>
<keyword evidence="2" id="KW-1185">Reference proteome</keyword>
<organism evidence="1 2">
    <name type="scientific">Bowmanella pacifica</name>
    <dbReference type="NCBI Taxonomy" id="502051"/>
    <lineage>
        <taxon>Bacteria</taxon>
        <taxon>Pseudomonadati</taxon>
        <taxon>Pseudomonadota</taxon>
        <taxon>Gammaproteobacteria</taxon>
        <taxon>Alteromonadales</taxon>
        <taxon>Alteromonadaceae</taxon>
        <taxon>Bowmanella</taxon>
    </lineage>
</organism>
<gene>
    <name evidence="1" type="ORF">GCM10010982_14600</name>
</gene>
<dbReference type="EMBL" id="BMLS01000002">
    <property type="protein sequence ID" value="GGO67646.1"/>
    <property type="molecule type" value="Genomic_DNA"/>
</dbReference>